<dbReference type="Gene3D" id="3.90.1150.10">
    <property type="entry name" value="Aspartate Aminotransferase, domain 1"/>
    <property type="match status" value="1"/>
</dbReference>
<dbReference type="PANTHER" id="PTHR13693">
    <property type="entry name" value="CLASS II AMINOTRANSFERASE/8-AMINO-7-OXONONANOATE SYNTHASE"/>
    <property type="match status" value="1"/>
</dbReference>
<evidence type="ECO:0000256" key="1">
    <source>
        <dbReference type="ARBA" id="ARBA00001933"/>
    </source>
</evidence>
<dbReference type="InterPro" id="IPR015422">
    <property type="entry name" value="PyrdxlP-dep_Trfase_small"/>
</dbReference>
<dbReference type="Pfam" id="PF00155">
    <property type="entry name" value="Aminotran_1_2"/>
    <property type="match status" value="1"/>
</dbReference>
<keyword evidence="5" id="KW-1185">Reference proteome</keyword>
<evidence type="ECO:0000313" key="5">
    <source>
        <dbReference type="Proteomes" id="UP000654482"/>
    </source>
</evidence>
<dbReference type="GO" id="GO:0030170">
    <property type="term" value="F:pyridoxal phosphate binding"/>
    <property type="evidence" value="ECO:0007669"/>
    <property type="project" value="InterPro"/>
</dbReference>
<evidence type="ECO:0000256" key="2">
    <source>
        <dbReference type="ARBA" id="ARBA00022679"/>
    </source>
</evidence>
<dbReference type="Gene3D" id="3.40.640.10">
    <property type="entry name" value="Type I PLP-dependent aspartate aminotransferase-like (Major domain)"/>
    <property type="match status" value="1"/>
</dbReference>
<proteinExistence type="predicted"/>
<dbReference type="InterPro" id="IPR050087">
    <property type="entry name" value="AON_synthase_class-II"/>
</dbReference>
<keyword evidence="4" id="KW-0032">Aminotransferase</keyword>
<dbReference type="Proteomes" id="UP000654482">
    <property type="component" value="Unassembled WGS sequence"/>
</dbReference>
<dbReference type="InterPro" id="IPR004839">
    <property type="entry name" value="Aminotransferase_I/II_large"/>
</dbReference>
<dbReference type="InterPro" id="IPR015424">
    <property type="entry name" value="PyrdxlP-dep_Trfase"/>
</dbReference>
<dbReference type="AlphaFoldDB" id="A0A8J7B2D8"/>
<dbReference type="EMBL" id="JADEWZ010000001">
    <property type="protein sequence ID" value="MBE9114287.1"/>
    <property type="molecule type" value="Genomic_DNA"/>
</dbReference>
<dbReference type="SUPFAM" id="SSF53383">
    <property type="entry name" value="PLP-dependent transferases"/>
    <property type="match status" value="1"/>
</dbReference>
<sequence length="436" mass="47808">MEVVQEYMQAIYRNGLYPDEYICHHKQGNLVEIEAEATGVRHKVLTFCTNDILGLVGSESVKQAAIDAVLQYGTSNSSCPTLSGRIDLHRQLEREISAFKQLPHTHLFINAWMAMQALMDGFCHLAAPIPGFYNTRETLVMTDVFNHGCIVSALVNAKNLSGRVVNHSANVRVKPYRHCDGADLARKLRRYAQPDDRIMVVSDAVFSMEGDIAPLPEILAVLENYPGSVIVMDEAHASGAIGASGGGIYEHFGITPQDVLKKGVVPLIVTTFSKFAASAGAAISSHSPEFIDLLDACPTSIGTISLPAPTTAAALEAIRQVRKAPKLVQKLQANTRYLRSRLMENEFTTMGETQVIPVFLSPELDPKPFASHLIERHGIWISPIWYRAKPRLRITANALHTEEEMDRLVAAMVATRKALSQPQKAGLGMGNDRESG</sequence>
<dbReference type="RefSeq" id="WP_194027587.1">
    <property type="nucleotide sequence ID" value="NZ_JADEWZ010000001.1"/>
</dbReference>
<accession>A0A8J7B2D8</accession>
<keyword evidence="2" id="KW-0808">Transferase</keyword>
<dbReference type="InterPro" id="IPR015421">
    <property type="entry name" value="PyrdxlP-dep_Trfase_major"/>
</dbReference>
<reference evidence="4" key="1">
    <citation type="submission" date="2020-10" db="EMBL/GenBank/DDBJ databases">
        <authorList>
            <person name="Castelo-Branco R."/>
            <person name="Eusebio N."/>
            <person name="Adriana R."/>
            <person name="Vieira A."/>
            <person name="Brugerolle De Fraissinette N."/>
            <person name="Rezende De Castro R."/>
            <person name="Schneider M.P."/>
            <person name="Vasconcelos V."/>
            <person name="Leao P.N."/>
        </authorList>
    </citation>
    <scope>NUCLEOTIDE SEQUENCE</scope>
    <source>
        <strain evidence="4">LEGE 07157</strain>
    </source>
</reference>
<evidence type="ECO:0000313" key="4">
    <source>
        <dbReference type="EMBL" id="MBE9114287.1"/>
    </source>
</evidence>
<gene>
    <name evidence="4" type="ORF">IQ249_00100</name>
</gene>
<comment type="cofactor">
    <cofactor evidence="1">
        <name>pyridoxal 5'-phosphate</name>
        <dbReference type="ChEBI" id="CHEBI:597326"/>
    </cofactor>
</comment>
<protein>
    <submittedName>
        <fullName evidence="4">Pyridoxal phosphate-dependent aminotransferase family protein</fullName>
    </submittedName>
</protein>
<name>A0A8J7B2D8_9CYAN</name>
<feature type="domain" description="Aminotransferase class I/classII large" evidence="3">
    <location>
        <begin position="43"/>
        <end position="411"/>
    </location>
</feature>
<organism evidence="4 5">
    <name type="scientific">Lusitaniella coriacea LEGE 07157</name>
    <dbReference type="NCBI Taxonomy" id="945747"/>
    <lineage>
        <taxon>Bacteria</taxon>
        <taxon>Bacillati</taxon>
        <taxon>Cyanobacteriota</taxon>
        <taxon>Cyanophyceae</taxon>
        <taxon>Spirulinales</taxon>
        <taxon>Lusitaniellaceae</taxon>
        <taxon>Lusitaniella</taxon>
    </lineage>
</organism>
<dbReference type="GO" id="GO:0008483">
    <property type="term" value="F:transaminase activity"/>
    <property type="evidence" value="ECO:0007669"/>
    <property type="project" value="UniProtKB-KW"/>
</dbReference>
<comment type="caution">
    <text evidence="4">The sequence shown here is derived from an EMBL/GenBank/DDBJ whole genome shotgun (WGS) entry which is preliminary data.</text>
</comment>
<evidence type="ECO:0000259" key="3">
    <source>
        <dbReference type="Pfam" id="PF00155"/>
    </source>
</evidence>